<dbReference type="AlphaFoldDB" id="A0A0E9N083"/>
<dbReference type="PROSITE" id="PS51257">
    <property type="entry name" value="PROKAR_LIPOPROTEIN"/>
    <property type="match status" value="1"/>
</dbReference>
<feature type="chain" id="PRO_5002430096" description="Lipoprotein" evidence="2">
    <location>
        <begin position="18"/>
        <end position="70"/>
    </location>
</feature>
<evidence type="ECO:0008006" key="5">
    <source>
        <dbReference type="Google" id="ProtNLM"/>
    </source>
</evidence>
<evidence type="ECO:0000313" key="4">
    <source>
        <dbReference type="Proteomes" id="UP000033121"/>
    </source>
</evidence>
<feature type="compositionally biased region" description="Pro residues" evidence="1">
    <location>
        <begin position="61"/>
        <end position="70"/>
    </location>
</feature>
<reference evidence="3 4" key="1">
    <citation type="submission" date="2015-04" db="EMBL/GenBank/DDBJ databases">
        <title>Whole genome shotgun sequence of Flavihumibacter petaseus NBRC 106054.</title>
        <authorList>
            <person name="Miyazawa S."/>
            <person name="Hosoyama A."/>
            <person name="Hashimoto M."/>
            <person name="Noguchi M."/>
            <person name="Tsuchikane K."/>
            <person name="Ohji S."/>
            <person name="Yamazoe A."/>
            <person name="Ichikawa N."/>
            <person name="Kimura A."/>
            <person name="Fujita N."/>
        </authorList>
    </citation>
    <scope>NUCLEOTIDE SEQUENCE [LARGE SCALE GENOMIC DNA]</scope>
    <source>
        <strain evidence="3 4">NBRC 106054</strain>
    </source>
</reference>
<comment type="caution">
    <text evidence="3">The sequence shown here is derived from an EMBL/GenBank/DDBJ whole genome shotgun (WGS) entry which is preliminary data.</text>
</comment>
<evidence type="ECO:0000256" key="2">
    <source>
        <dbReference type="SAM" id="SignalP"/>
    </source>
</evidence>
<name>A0A0E9N083_9BACT</name>
<feature type="signal peptide" evidence="2">
    <location>
        <begin position="1"/>
        <end position="17"/>
    </location>
</feature>
<dbReference type="Proteomes" id="UP000033121">
    <property type="component" value="Unassembled WGS sequence"/>
</dbReference>
<feature type="region of interest" description="Disordered" evidence="1">
    <location>
        <begin position="20"/>
        <end position="70"/>
    </location>
</feature>
<feature type="compositionally biased region" description="Polar residues" evidence="1">
    <location>
        <begin position="29"/>
        <end position="42"/>
    </location>
</feature>
<keyword evidence="4" id="KW-1185">Reference proteome</keyword>
<organism evidence="3 4">
    <name type="scientific">Flavihumibacter petaseus NBRC 106054</name>
    <dbReference type="NCBI Taxonomy" id="1220578"/>
    <lineage>
        <taxon>Bacteria</taxon>
        <taxon>Pseudomonadati</taxon>
        <taxon>Bacteroidota</taxon>
        <taxon>Chitinophagia</taxon>
        <taxon>Chitinophagales</taxon>
        <taxon>Chitinophagaceae</taxon>
        <taxon>Flavihumibacter</taxon>
    </lineage>
</organism>
<keyword evidence="2" id="KW-0732">Signal</keyword>
<gene>
    <name evidence="3" type="ORF">FPE01S_02_05070</name>
</gene>
<dbReference type="EMBL" id="BBWV01000002">
    <property type="protein sequence ID" value="GAO43402.1"/>
    <property type="molecule type" value="Genomic_DNA"/>
</dbReference>
<sequence>MKINYLLAMAGTSLALACGGPDKAPDGSGTINNDSTSKTDTGYMTPEDSARNAKYSQPNSDNPPKPLEQH</sequence>
<proteinExistence type="predicted"/>
<evidence type="ECO:0000313" key="3">
    <source>
        <dbReference type="EMBL" id="GAO43402.1"/>
    </source>
</evidence>
<accession>A0A0E9N083</accession>
<dbReference type="RefSeq" id="WP_157474009.1">
    <property type="nucleotide sequence ID" value="NZ_BBWV01000002.1"/>
</dbReference>
<dbReference type="STRING" id="1220578.FPE01S_02_05070"/>
<protein>
    <recommendedName>
        <fullName evidence="5">Lipoprotein</fullName>
    </recommendedName>
</protein>
<evidence type="ECO:0000256" key="1">
    <source>
        <dbReference type="SAM" id="MobiDB-lite"/>
    </source>
</evidence>